<reference evidence="6" key="1">
    <citation type="journal article" date="2017" name="Plant J.">
        <title>The pomegranate (Punica granatum L.) genome and the genomics of punicalagin biosynthesis.</title>
        <authorList>
            <person name="Qin G."/>
            <person name="Xu C."/>
            <person name="Ming R."/>
            <person name="Tang H."/>
            <person name="Guyot R."/>
            <person name="Kramer E.M."/>
            <person name="Hu Y."/>
            <person name="Yi X."/>
            <person name="Qi Y."/>
            <person name="Xu X."/>
            <person name="Gao Z."/>
            <person name="Pan H."/>
            <person name="Jian J."/>
            <person name="Tian Y."/>
            <person name="Yue Z."/>
            <person name="Xu Y."/>
        </authorList>
    </citation>
    <scope>NUCLEOTIDE SEQUENCE [LARGE SCALE GENOMIC DNA]</scope>
    <source>
        <strain evidence="6">cv. Dabenzi</strain>
    </source>
</reference>
<feature type="region of interest" description="Disordered" evidence="3">
    <location>
        <begin position="40"/>
        <end position="65"/>
    </location>
</feature>
<dbReference type="PANTHER" id="PTHR19965:SF35">
    <property type="entry name" value="RNA ANNEALING PROTEIN YRA1"/>
    <property type="match status" value="1"/>
</dbReference>
<dbReference type="CDD" id="cd12680">
    <property type="entry name" value="RRM_THOC4"/>
    <property type="match status" value="1"/>
</dbReference>
<dbReference type="InterPro" id="IPR012677">
    <property type="entry name" value="Nucleotide-bd_a/b_plait_sf"/>
</dbReference>
<feature type="compositionally biased region" description="Low complexity" evidence="3">
    <location>
        <begin position="100"/>
        <end position="121"/>
    </location>
</feature>
<evidence type="ECO:0000256" key="1">
    <source>
        <dbReference type="ARBA" id="ARBA00022884"/>
    </source>
</evidence>
<dbReference type="EMBL" id="MTKT01000666">
    <property type="protein sequence ID" value="OWM89312.1"/>
    <property type="molecule type" value="Genomic_DNA"/>
</dbReference>
<dbReference type="Gene3D" id="3.30.70.330">
    <property type="match status" value="1"/>
</dbReference>
<evidence type="ECO:0000313" key="5">
    <source>
        <dbReference type="EMBL" id="OWM89312.1"/>
    </source>
</evidence>
<sequence>MLAGEALNPVGPLCKLPGNGMSCSCDSFSFSLRGNPTLPPSSLLSPVRSSCSPKGFQSSTNPSAMSSALDMSLDDLIKNNKKSGSGNPRARGRGSGGPGPARRPQNRAANRAAPYAPAKAPETTWQHDMYSESSLGMGFTAQAGRASAIETGTKLYISNLDYGVSNDDVKELFAEVGDIKRYSIHYDRSGRSKGTAEVVFSRRIDAVAAVKRYNNVQLDGKPMKIEIVGTNIATPAAPPLPPAPVNGAFGASNGILRGVSPYNSELYKLISYLDKAGVEVPLDACVVLEVAVVAEDPEGVVDEEEDVTSLYSCEVWNKKPKTLPAVHGIHVLRTSYAAASLVLGLFMCLRLRCVGAPWTLRRKVLNSVGDIVAHGIQVYVIA</sequence>
<dbReference type="GO" id="GO:0005634">
    <property type="term" value="C:nucleus"/>
    <property type="evidence" value="ECO:0007669"/>
    <property type="project" value="TreeGrafter"/>
</dbReference>
<keyword evidence="1 2" id="KW-0694">RNA-binding</keyword>
<organism evidence="5 6">
    <name type="scientific">Punica granatum</name>
    <name type="common">Pomegranate</name>
    <dbReference type="NCBI Taxonomy" id="22663"/>
    <lineage>
        <taxon>Eukaryota</taxon>
        <taxon>Viridiplantae</taxon>
        <taxon>Streptophyta</taxon>
        <taxon>Embryophyta</taxon>
        <taxon>Tracheophyta</taxon>
        <taxon>Spermatophyta</taxon>
        <taxon>Magnoliopsida</taxon>
        <taxon>eudicotyledons</taxon>
        <taxon>Gunneridae</taxon>
        <taxon>Pentapetalae</taxon>
        <taxon>rosids</taxon>
        <taxon>malvids</taxon>
        <taxon>Myrtales</taxon>
        <taxon>Lythraceae</taxon>
        <taxon>Punica</taxon>
    </lineage>
</organism>
<evidence type="ECO:0000256" key="3">
    <source>
        <dbReference type="SAM" id="MobiDB-lite"/>
    </source>
</evidence>
<name>A0A218XYF2_PUNGR</name>
<gene>
    <name evidence="5" type="ORF">CDL15_Pgr024057</name>
</gene>
<dbReference type="InterPro" id="IPR035979">
    <property type="entry name" value="RBD_domain_sf"/>
</dbReference>
<dbReference type="InterPro" id="IPR051229">
    <property type="entry name" value="ALYREF_mRNA_export"/>
</dbReference>
<dbReference type="AlphaFoldDB" id="A0A218XYF2"/>
<feature type="domain" description="RRM" evidence="4">
    <location>
        <begin position="153"/>
        <end position="230"/>
    </location>
</feature>
<dbReference type="PANTHER" id="PTHR19965">
    <property type="entry name" value="RNA AND EXPORT FACTOR BINDING PROTEIN"/>
    <property type="match status" value="1"/>
</dbReference>
<dbReference type="Pfam" id="PF00076">
    <property type="entry name" value="RRM_1"/>
    <property type="match status" value="1"/>
</dbReference>
<accession>A0A218XYF2</accession>
<evidence type="ECO:0000313" key="6">
    <source>
        <dbReference type="Proteomes" id="UP000197138"/>
    </source>
</evidence>
<dbReference type="SUPFAM" id="SSF54928">
    <property type="entry name" value="RNA-binding domain, RBD"/>
    <property type="match status" value="1"/>
</dbReference>
<comment type="caution">
    <text evidence="5">The sequence shown here is derived from an EMBL/GenBank/DDBJ whole genome shotgun (WGS) entry which is preliminary data.</text>
</comment>
<dbReference type="Proteomes" id="UP000197138">
    <property type="component" value="Unassembled WGS sequence"/>
</dbReference>
<evidence type="ECO:0000256" key="2">
    <source>
        <dbReference type="PROSITE-ProRule" id="PRU00176"/>
    </source>
</evidence>
<feature type="region of interest" description="Disordered" evidence="3">
    <location>
        <begin position="77"/>
        <end position="122"/>
    </location>
</feature>
<protein>
    <recommendedName>
        <fullName evidence="4">RRM domain-containing protein</fullName>
    </recommendedName>
</protein>
<dbReference type="SMART" id="SM00360">
    <property type="entry name" value="RRM"/>
    <property type="match status" value="1"/>
</dbReference>
<feature type="compositionally biased region" description="Low complexity" evidence="3">
    <location>
        <begin position="40"/>
        <end position="53"/>
    </location>
</feature>
<dbReference type="GO" id="GO:0003729">
    <property type="term" value="F:mRNA binding"/>
    <property type="evidence" value="ECO:0007669"/>
    <property type="project" value="TreeGrafter"/>
</dbReference>
<feature type="compositionally biased region" description="Polar residues" evidence="3">
    <location>
        <begin position="55"/>
        <end position="65"/>
    </location>
</feature>
<evidence type="ECO:0000259" key="4">
    <source>
        <dbReference type="PROSITE" id="PS50102"/>
    </source>
</evidence>
<dbReference type="InterPro" id="IPR000504">
    <property type="entry name" value="RRM_dom"/>
</dbReference>
<proteinExistence type="predicted"/>
<dbReference type="GO" id="GO:0006406">
    <property type="term" value="P:mRNA export from nucleus"/>
    <property type="evidence" value="ECO:0007669"/>
    <property type="project" value="TreeGrafter"/>
</dbReference>
<dbReference type="PROSITE" id="PS50102">
    <property type="entry name" value="RRM"/>
    <property type="match status" value="1"/>
</dbReference>